<dbReference type="GO" id="GO:0016747">
    <property type="term" value="F:acyltransferase activity, transferring groups other than amino-acyl groups"/>
    <property type="evidence" value="ECO:0007669"/>
    <property type="project" value="InterPro"/>
</dbReference>
<dbReference type="Proteomes" id="UP000199138">
    <property type="component" value="Unassembled WGS sequence"/>
</dbReference>
<keyword evidence="2" id="KW-0808">Transferase</keyword>
<keyword evidence="3" id="KW-1185">Reference proteome</keyword>
<evidence type="ECO:0000259" key="1">
    <source>
        <dbReference type="PROSITE" id="PS51186"/>
    </source>
</evidence>
<dbReference type="InterPro" id="IPR016181">
    <property type="entry name" value="Acyl_CoA_acyltransferase"/>
</dbReference>
<dbReference type="OrthoDB" id="9811523at2"/>
<dbReference type="AlphaFoldDB" id="A0A1I7IQ96"/>
<proteinExistence type="predicted"/>
<dbReference type="InterPro" id="IPR000182">
    <property type="entry name" value="GNAT_dom"/>
</dbReference>
<organism evidence="2 3">
    <name type="scientific">Pustulibacterium marinum</name>
    <dbReference type="NCBI Taxonomy" id="1224947"/>
    <lineage>
        <taxon>Bacteria</taxon>
        <taxon>Pseudomonadati</taxon>
        <taxon>Bacteroidota</taxon>
        <taxon>Flavobacteriia</taxon>
        <taxon>Flavobacteriales</taxon>
        <taxon>Flavobacteriaceae</taxon>
        <taxon>Pustulibacterium</taxon>
    </lineage>
</organism>
<dbReference type="Gene3D" id="3.40.630.30">
    <property type="match status" value="1"/>
</dbReference>
<dbReference type="PROSITE" id="PS51186">
    <property type="entry name" value="GNAT"/>
    <property type="match status" value="1"/>
</dbReference>
<accession>A0A1I7IQ96</accession>
<name>A0A1I7IQ96_9FLAO</name>
<feature type="domain" description="N-acetyltransferase" evidence="1">
    <location>
        <begin position="10"/>
        <end position="170"/>
    </location>
</feature>
<dbReference type="PANTHER" id="PTHR43792:SF1">
    <property type="entry name" value="N-ACETYLTRANSFERASE DOMAIN-CONTAINING PROTEIN"/>
    <property type="match status" value="1"/>
</dbReference>
<dbReference type="SUPFAM" id="SSF55729">
    <property type="entry name" value="Acyl-CoA N-acyltransferases (Nat)"/>
    <property type="match status" value="1"/>
</dbReference>
<reference evidence="2 3" key="1">
    <citation type="submission" date="2016-10" db="EMBL/GenBank/DDBJ databases">
        <authorList>
            <person name="de Groot N.N."/>
        </authorList>
    </citation>
    <scope>NUCLEOTIDE SEQUENCE [LARGE SCALE GENOMIC DNA]</scope>
    <source>
        <strain evidence="2 3">CGMCC 1.12333</strain>
    </source>
</reference>
<evidence type="ECO:0000313" key="3">
    <source>
        <dbReference type="Proteomes" id="UP000199138"/>
    </source>
</evidence>
<protein>
    <submittedName>
        <fullName evidence="2">Ribosomal-protein-alanine N-acetyltransferase</fullName>
    </submittedName>
</protein>
<dbReference type="EMBL" id="FPBK01000019">
    <property type="protein sequence ID" value="SFU75067.1"/>
    <property type="molecule type" value="Genomic_DNA"/>
</dbReference>
<dbReference type="Pfam" id="PF13302">
    <property type="entry name" value="Acetyltransf_3"/>
    <property type="match status" value="1"/>
</dbReference>
<gene>
    <name evidence="2" type="ORF">SAMN05216480_11928</name>
</gene>
<evidence type="ECO:0000313" key="2">
    <source>
        <dbReference type="EMBL" id="SFU75067.1"/>
    </source>
</evidence>
<dbReference type="InterPro" id="IPR051531">
    <property type="entry name" value="N-acetyltransferase"/>
</dbReference>
<dbReference type="RefSeq" id="WP_093026411.1">
    <property type="nucleotide sequence ID" value="NZ_FPBK01000019.1"/>
</dbReference>
<dbReference type="PANTHER" id="PTHR43792">
    <property type="entry name" value="GNAT FAMILY, PUTATIVE (AFU_ORTHOLOGUE AFUA_3G00765)-RELATED-RELATED"/>
    <property type="match status" value="1"/>
</dbReference>
<dbReference type="STRING" id="1224947.SAMN05216480_11928"/>
<sequence length="170" mass="19633">MFPELQVEGLLLKEIHPDDIIHIHKGLSDPAVIKYYGVSFLTLEETKTQMTWYQNLQQTGTGIWWKIMDKENNFLGACGFNDMTSEKAEIGYWLLPQFWGKGIAKRAVTAILNFSRDTLHLKRVEAFLDSENKASKIILEKCGFKWIRSQENAAVKDGRNITLELWIKLN</sequence>